<sequence length="116" mass="12061">MNTGHPRDVDPSITGQPHQATGEVPDLMGNITRTLGNPVNMPAAVRILVPPQLLSGNSADPEGSGKRQAFYAAPRCNASHTAVDSRAPSSVALPQWAIQAPIPSGVPETYPSSAAR</sequence>
<organism evidence="2 3">
    <name type="scientific">Streptomyces pseudovenezuelae</name>
    <dbReference type="NCBI Taxonomy" id="67350"/>
    <lineage>
        <taxon>Bacteria</taxon>
        <taxon>Bacillati</taxon>
        <taxon>Actinomycetota</taxon>
        <taxon>Actinomycetes</taxon>
        <taxon>Kitasatosporales</taxon>
        <taxon>Streptomycetaceae</taxon>
        <taxon>Streptomyces</taxon>
        <taxon>Streptomyces aurantiacus group</taxon>
    </lineage>
</organism>
<dbReference type="EMBL" id="JARXVH010000003">
    <property type="protein sequence ID" value="MDH6214686.1"/>
    <property type="molecule type" value="Genomic_DNA"/>
</dbReference>
<comment type="caution">
    <text evidence="2">The sequence shown here is derived from an EMBL/GenBank/DDBJ whole genome shotgun (WGS) entry which is preliminary data.</text>
</comment>
<evidence type="ECO:0000313" key="2">
    <source>
        <dbReference type="EMBL" id="MDH6214686.1"/>
    </source>
</evidence>
<keyword evidence="3" id="KW-1185">Reference proteome</keyword>
<accession>A0ABT6LED9</accession>
<protein>
    <submittedName>
        <fullName evidence="2">Uncharacterized protein</fullName>
    </submittedName>
</protein>
<dbReference type="Proteomes" id="UP001160499">
    <property type="component" value="Unassembled WGS sequence"/>
</dbReference>
<proteinExistence type="predicted"/>
<feature type="region of interest" description="Disordered" evidence="1">
    <location>
        <begin position="1"/>
        <end position="24"/>
    </location>
</feature>
<gene>
    <name evidence="2" type="ORF">M2283_001969</name>
</gene>
<evidence type="ECO:0000313" key="3">
    <source>
        <dbReference type="Proteomes" id="UP001160499"/>
    </source>
</evidence>
<feature type="compositionally biased region" description="Basic and acidic residues" evidence="1">
    <location>
        <begin position="1"/>
        <end position="10"/>
    </location>
</feature>
<evidence type="ECO:0000256" key="1">
    <source>
        <dbReference type="SAM" id="MobiDB-lite"/>
    </source>
</evidence>
<name>A0ABT6LED9_9ACTN</name>
<reference evidence="2 3" key="1">
    <citation type="submission" date="2023-04" db="EMBL/GenBank/DDBJ databases">
        <title>Forest soil microbial communities from Buena Vista Peninsula, Colon Province, Panama.</title>
        <authorList>
            <person name="Bouskill N."/>
        </authorList>
    </citation>
    <scope>NUCLEOTIDE SEQUENCE [LARGE SCALE GENOMIC DNA]</scope>
    <source>
        <strain evidence="2 3">GGS1</strain>
    </source>
</reference>